<protein>
    <submittedName>
        <fullName evidence="1">Uncharacterized protein</fullName>
    </submittedName>
</protein>
<comment type="caution">
    <text evidence="1">The sequence shown here is derived from an EMBL/GenBank/DDBJ whole genome shotgun (WGS) entry which is preliminary data.</text>
</comment>
<evidence type="ECO:0000313" key="1">
    <source>
        <dbReference type="EMBL" id="CAD8156785.1"/>
    </source>
</evidence>
<dbReference type="Proteomes" id="UP000683925">
    <property type="component" value="Unassembled WGS sequence"/>
</dbReference>
<dbReference type="EMBL" id="CAJJDP010000032">
    <property type="protein sequence ID" value="CAD8156785.1"/>
    <property type="molecule type" value="Genomic_DNA"/>
</dbReference>
<keyword evidence="2" id="KW-1185">Reference proteome</keyword>
<dbReference type="AlphaFoldDB" id="A0A8S1TVQ2"/>
<dbReference type="OrthoDB" id="316630at2759"/>
<proteinExistence type="predicted"/>
<gene>
    <name evidence="1" type="ORF">POCTA_138.1.T0320297</name>
</gene>
<dbReference type="OMA" id="QELRCYK"/>
<sequence length="59" mass="6948">MKENCEKTLKMTHRLSSKIFKRKVATQLISFSDAQELRCYKTKLAQRILQDVGNNSFRN</sequence>
<reference evidence="1" key="1">
    <citation type="submission" date="2021-01" db="EMBL/GenBank/DDBJ databases">
        <authorList>
            <consortium name="Genoscope - CEA"/>
            <person name="William W."/>
        </authorList>
    </citation>
    <scope>NUCLEOTIDE SEQUENCE</scope>
</reference>
<organism evidence="1 2">
    <name type="scientific">Paramecium octaurelia</name>
    <dbReference type="NCBI Taxonomy" id="43137"/>
    <lineage>
        <taxon>Eukaryota</taxon>
        <taxon>Sar</taxon>
        <taxon>Alveolata</taxon>
        <taxon>Ciliophora</taxon>
        <taxon>Intramacronucleata</taxon>
        <taxon>Oligohymenophorea</taxon>
        <taxon>Peniculida</taxon>
        <taxon>Parameciidae</taxon>
        <taxon>Paramecium</taxon>
    </lineage>
</organism>
<accession>A0A8S1TVQ2</accession>
<name>A0A8S1TVQ2_PAROT</name>
<evidence type="ECO:0000313" key="2">
    <source>
        <dbReference type="Proteomes" id="UP000683925"/>
    </source>
</evidence>